<evidence type="ECO:0000256" key="6">
    <source>
        <dbReference type="ARBA" id="ARBA00022840"/>
    </source>
</evidence>
<comment type="function">
    <text evidence="8 11">Allows the formation of correctly charged Asn-tRNA(Asn) or Gln-tRNA(Gln) through the transamidation of misacylated Asp-tRNA(Asn) or Glu-tRNA(Gln) in organisms which lack either or both of asparaginyl-tRNA or glutaminyl-tRNA synthetases. The reaction takes place in the presence of glutamine and ATP through an activated phospho-Asp-tRNA(Asn) or phospho-Glu-tRNA(Gln).</text>
</comment>
<keyword evidence="7 11" id="KW-0648">Protein biosynthesis</keyword>
<evidence type="ECO:0000256" key="8">
    <source>
        <dbReference type="ARBA" id="ARBA00024799"/>
    </source>
</evidence>
<comment type="similarity">
    <text evidence="1 11">Belongs to the GatB/GatE family. GatB subfamily.</text>
</comment>
<keyword evidence="14" id="KW-1185">Reference proteome</keyword>
<dbReference type="Pfam" id="PF02934">
    <property type="entry name" value="GatB_N"/>
    <property type="match status" value="1"/>
</dbReference>
<dbReference type="Proteomes" id="UP001461341">
    <property type="component" value="Chromosome"/>
</dbReference>
<evidence type="ECO:0000313" key="13">
    <source>
        <dbReference type="EMBL" id="WZL75252.1"/>
    </source>
</evidence>
<dbReference type="SUPFAM" id="SSF89095">
    <property type="entry name" value="GatB/YqeY motif"/>
    <property type="match status" value="1"/>
</dbReference>
<keyword evidence="5 11" id="KW-0547">Nucleotide-binding</keyword>
<keyword evidence="6 11" id="KW-0067">ATP-binding</keyword>
<dbReference type="PANTHER" id="PTHR11659:SF0">
    <property type="entry name" value="GLUTAMYL-TRNA(GLN) AMIDOTRANSFERASE SUBUNIT B, MITOCHONDRIAL"/>
    <property type="match status" value="1"/>
</dbReference>
<dbReference type="HAMAP" id="MF_00121">
    <property type="entry name" value="GatB"/>
    <property type="match status" value="1"/>
</dbReference>
<dbReference type="SMART" id="SM00845">
    <property type="entry name" value="GatB_Yqey"/>
    <property type="match status" value="1"/>
</dbReference>
<dbReference type="InterPro" id="IPR017959">
    <property type="entry name" value="Asn/Gln-tRNA_amidoTrfase_suB/E"/>
</dbReference>
<dbReference type="InterPro" id="IPR014746">
    <property type="entry name" value="Gln_synth/guanido_kin_cat_dom"/>
</dbReference>
<protein>
    <recommendedName>
        <fullName evidence="3 11">Aspartyl/glutamyl-tRNA(Asn/Gln) amidotransferase subunit B</fullName>
        <shortName evidence="11">Asp/Glu-ADT subunit B</shortName>
        <ecNumber evidence="11">6.3.5.-</ecNumber>
    </recommendedName>
</protein>
<dbReference type="NCBIfam" id="NF004014">
    <property type="entry name" value="PRK05477.1-4"/>
    <property type="match status" value="1"/>
</dbReference>
<feature type="domain" description="Asn/Gln amidotransferase" evidence="12">
    <location>
        <begin position="334"/>
        <end position="481"/>
    </location>
</feature>
<evidence type="ECO:0000256" key="3">
    <source>
        <dbReference type="ARBA" id="ARBA00016923"/>
    </source>
</evidence>
<reference evidence="13 14" key="1">
    <citation type="submission" date="2023-03" db="EMBL/GenBank/DDBJ databases">
        <title>Novel Species.</title>
        <authorList>
            <person name="Ma S."/>
        </authorList>
    </citation>
    <scope>NUCLEOTIDE SEQUENCE [LARGE SCALE GENOMIC DNA]</scope>
    <source>
        <strain evidence="13 14">B11</strain>
    </source>
</reference>
<evidence type="ECO:0000313" key="14">
    <source>
        <dbReference type="Proteomes" id="UP001461341"/>
    </source>
</evidence>
<dbReference type="InterPro" id="IPR018027">
    <property type="entry name" value="Asn/Gln_amidotransferase"/>
</dbReference>
<dbReference type="SUPFAM" id="SSF55931">
    <property type="entry name" value="Glutamine synthetase/guanido kinase"/>
    <property type="match status" value="1"/>
</dbReference>
<name>A0ABZ2Y8A9_9BACT</name>
<dbReference type="EC" id="6.3.5.-" evidence="11"/>
<evidence type="ECO:0000259" key="12">
    <source>
        <dbReference type="SMART" id="SM00845"/>
    </source>
</evidence>
<proteinExistence type="inferred from homology"/>
<evidence type="ECO:0000256" key="9">
    <source>
        <dbReference type="ARBA" id="ARBA00047380"/>
    </source>
</evidence>
<dbReference type="InterPro" id="IPR017958">
    <property type="entry name" value="Gln-tRNA_amidoTrfase_suB_CS"/>
</dbReference>
<dbReference type="Gene3D" id="1.10.10.410">
    <property type="match status" value="1"/>
</dbReference>
<dbReference type="InterPro" id="IPR006075">
    <property type="entry name" value="Asn/Gln-tRNA_Trfase_suB/E_cat"/>
</dbReference>
<comment type="catalytic activity">
    <reaction evidence="10 11">
        <text>L-glutamyl-tRNA(Gln) + L-glutamine + ATP + H2O = L-glutaminyl-tRNA(Gln) + L-glutamate + ADP + phosphate + H(+)</text>
        <dbReference type="Rhea" id="RHEA:17521"/>
        <dbReference type="Rhea" id="RHEA-COMP:9681"/>
        <dbReference type="Rhea" id="RHEA-COMP:9684"/>
        <dbReference type="ChEBI" id="CHEBI:15377"/>
        <dbReference type="ChEBI" id="CHEBI:15378"/>
        <dbReference type="ChEBI" id="CHEBI:29985"/>
        <dbReference type="ChEBI" id="CHEBI:30616"/>
        <dbReference type="ChEBI" id="CHEBI:43474"/>
        <dbReference type="ChEBI" id="CHEBI:58359"/>
        <dbReference type="ChEBI" id="CHEBI:78520"/>
        <dbReference type="ChEBI" id="CHEBI:78521"/>
        <dbReference type="ChEBI" id="CHEBI:456216"/>
    </reaction>
</comment>
<dbReference type="PANTHER" id="PTHR11659">
    <property type="entry name" value="GLUTAMYL-TRNA GLN AMIDOTRANSFERASE SUBUNIT B MITOCHONDRIAL AND PROKARYOTIC PET112-RELATED"/>
    <property type="match status" value="1"/>
</dbReference>
<dbReference type="RefSeq" id="WP_369017398.1">
    <property type="nucleotide sequence ID" value="NZ_CP121689.1"/>
</dbReference>
<organism evidence="13 14">
    <name type="scientific">Thermatribacter velox</name>
    <dbReference type="NCBI Taxonomy" id="3039681"/>
    <lineage>
        <taxon>Bacteria</taxon>
        <taxon>Pseudomonadati</taxon>
        <taxon>Atribacterota</taxon>
        <taxon>Atribacteria</taxon>
        <taxon>Atribacterales</taxon>
        <taxon>Thermatribacteraceae</taxon>
        <taxon>Thermatribacter</taxon>
    </lineage>
</organism>
<dbReference type="EMBL" id="CP121689">
    <property type="protein sequence ID" value="WZL75252.1"/>
    <property type="molecule type" value="Genomic_DNA"/>
</dbReference>
<dbReference type="InterPro" id="IPR042114">
    <property type="entry name" value="GatB_C_1"/>
</dbReference>
<comment type="catalytic activity">
    <reaction evidence="9 11">
        <text>L-aspartyl-tRNA(Asn) + L-glutamine + ATP + H2O = L-asparaginyl-tRNA(Asn) + L-glutamate + ADP + phosphate + 2 H(+)</text>
        <dbReference type="Rhea" id="RHEA:14513"/>
        <dbReference type="Rhea" id="RHEA-COMP:9674"/>
        <dbReference type="Rhea" id="RHEA-COMP:9677"/>
        <dbReference type="ChEBI" id="CHEBI:15377"/>
        <dbReference type="ChEBI" id="CHEBI:15378"/>
        <dbReference type="ChEBI" id="CHEBI:29985"/>
        <dbReference type="ChEBI" id="CHEBI:30616"/>
        <dbReference type="ChEBI" id="CHEBI:43474"/>
        <dbReference type="ChEBI" id="CHEBI:58359"/>
        <dbReference type="ChEBI" id="CHEBI:78515"/>
        <dbReference type="ChEBI" id="CHEBI:78516"/>
        <dbReference type="ChEBI" id="CHEBI:456216"/>
    </reaction>
</comment>
<evidence type="ECO:0000256" key="7">
    <source>
        <dbReference type="ARBA" id="ARBA00022917"/>
    </source>
</evidence>
<gene>
    <name evidence="11 13" type="primary">gatB</name>
    <name evidence="13" type="ORF">QBE54_06515</name>
</gene>
<dbReference type="PROSITE" id="PS01234">
    <property type="entry name" value="GATB"/>
    <property type="match status" value="1"/>
</dbReference>
<evidence type="ECO:0000256" key="10">
    <source>
        <dbReference type="ARBA" id="ARBA00047913"/>
    </source>
</evidence>
<dbReference type="InterPro" id="IPR004413">
    <property type="entry name" value="GatB"/>
</dbReference>
<evidence type="ECO:0000256" key="11">
    <source>
        <dbReference type="HAMAP-Rule" id="MF_00121"/>
    </source>
</evidence>
<dbReference type="Pfam" id="PF02637">
    <property type="entry name" value="GatB_Yqey"/>
    <property type="match status" value="1"/>
</dbReference>
<keyword evidence="4 11" id="KW-0436">Ligase</keyword>
<dbReference type="NCBIfam" id="NF004012">
    <property type="entry name" value="PRK05477.1-2"/>
    <property type="match status" value="1"/>
</dbReference>
<sequence>MSEQTEAFVTIGLEIHCQLLTKSKLFCQCATDYIGKEPNTLICPVCTGLPGSLPVLNAEALKLTIKTALALNCDILPQAVFYRKNYFYPDLPKGYQISQYDLPVGKDGFMEFSFQGKRKRVNIKRVHLEEDAGKLIHEGPDLPSSTSGVDFNRCGIPLVEIVTEPDLSSPEEAREFLNLLRRLVRYIGVSDGNMEEGSLRCDANVSVSLTGQSLGTKVEVKNMNSFRSVYKALKFEVERQREMLLNHQTIEQETRHWDEAKQVTVSARGKEEAEDYRYFPDPDLLPITIDSQLVEEIKNTLSELPLERKERLMVEYELTEGEAEVLTQEKEIADFFEECVKLMPKPQLICNWIVTEVRKNLNMMNQSIDKSKITPQKFVELLKLVEKKEITANIGKEILEEMFKSGLTAKEIIAKKGISMISSEKELEKIVFEVIEKNPQSVADYLSGKEKALHYLIGQVMRATRGQADPEMVKNILVKKLSGED</sequence>
<dbReference type="Gene3D" id="1.10.150.380">
    <property type="entry name" value="GatB domain, N-terminal subdomain"/>
    <property type="match status" value="1"/>
</dbReference>
<evidence type="ECO:0000256" key="5">
    <source>
        <dbReference type="ARBA" id="ARBA00022741"/>
    </source>
</evidence>
<comment type="subunit">
    <text evidence="2 11">Heterotrimer of A, B and C subunits.</text>
</comment>
<dbReference type="NCBIfam" id="TIGR00133">
    <property type="entry name" value="gatB"/>
    <property type="match status" value="1"/>
</dbReference>
<evidence type="ECO:0000256" key="4">
    <source>
        <dbReference type="ARBA" id="ARBA00022598"/>
    </source>
</evidence>
<dbReference type="InterPro" id="IPR003789">
    <property type="entry name" value="Asn/Gln_tRNA_amidoTrase-B-like"/>
</dbReference>
<evidence type="ECO:0000256" key="2">
    <source>
        <dbReference type="ARBA" id="ARBA00011123"/>
    </source>
</evidence>
<accession>A0ABZ2Y8A9</accession>
<dbReference type="InterPro" id="IPR023168">
    <property type="entry name" value="GatB_Yqey_C_2"/>
</dbReference>
<evidence type="ECO:0000256" key="1">
    <source>
        <dbReference type="ARBA" id="ARBA00005306"/>
    </source>
</evidence>